<organism evidence="1 2">
    <name type="scientific">Psychrobacillus mangrovi</name>
    <dbReference type="NCBI Taxonomy" id="3117745"/>
    <lineage>
        <taxon>Bacteria</taxon>
        <taxon>Bacillati</taxon>
        <taxon>Bacillota</taxon>
        <taxon>Bacilli</taxon>
        <taxon>Bacillales</taxon>
        <taxon>Bacillaceae</taxon>
        <taxon>Psychrobacillus</taxon>
    </lineage>
</organism>
<evidence type="ECO:0000313" key="1">
    <source>
        <dbReference type="EMBL" id="MEI4768423.1"/>
    </source>
</evidence>
<dbReference type="EMBL" id="JBAWSY010000001">
    <property type="protein sequence ID" value="MEI4768423.1"/>
    <property type="molecule type" value="Genomic_DNA"/>
</dbReference>
<evidence type="ECO:0000313" key="2">
    <source>
        <dbReference type="Proteomes" id="UP001364890"/>
    </source>
</evidence>
<dbReference type="Proteomes" id="UP001364890">
    <property type="component" value="Unassembled WGS sequence"/>
</dbReference>
<dbReference type="RefSeq" id="WP_336495978.1">
    <property type="nucleotide sequence ID" value="NZ_JBAWSY010000001.1"/>
</dbReference>
<name>A0ABU8F082_9BACI</name>
<sequence length="41" mass="4747">MATRGMRPPVTDTIALFNISYEERGCPEKSFFMTFWSAPFN</sequence>
<gene>
    <name evidence="1" type="ORF">WAX74_01985</name>
</gene>
<accession>A0ABU8F082</accession>
<proteinExistence type="predicted"/>
<reference evidence="1 2" key="1">
    <citation type="submission" date="2024-01" db="EMBL/GenBank/DDBJ databases">
        <title>Seven novel Bacillus-like species.</title>
        <authorList>
            <person name="Liu G."/>
        </authorList>
    </citation>
    <scope>NUCLEOTIDE SEQUENCE [LARGE SCALE GENOMIC DNA]</scope>
    <source>
        <strain evidence="1 2">FJAT-51614</strain>
    </source>
</reference>
<comment type="caution">
    <text evidence="1">The sequence shown here is derived from an EMBL/GenBank/DDBJ whole genome shotgun (WGS) entry which is preliminary data.</text>
</comment>
<keyword evidence="2" id="KW-1185">Reference proteome</keyword>
<protein>
    <submittedName>
        <fullName evidence="1">Uncharacterized protein</fullName>
    </submittedName>
</protein>